<keyword evidence="3" id="KW-1185">Reference proteome</keyword>
<gene>
    <name evidence="2" type="ORF">VKT23_020220</name>
</gene>
<feature type="compositionally biased region" description="Polar residues" evidence="1">
    <location>
        <begin position="512"/>
        <end position="522"/>
    </location>
</feature>
<comment type="caution">
    <text evidence="2">The sequence shown here is derived from an EMBL/GenBank/DDBJ whole genome shotgun (WGS) entry which is preliminary data.</text>
</comment>
<feature type="compositionally biased region" description="Low complexity" evidence="1">
    <location>
        <begin position="351"/>
        <end position="363"/>
    </location>
</feature>
<accession>A0ABR1IJJ8</accession>
<feature type="compositionally biased region" description="Polar residues" evidence="1">
    <location>
        <begin position="530"/>
        <end position="542"/>
    </location>
</feature>
<feature type="region of interest" description="Disordered" evidence="1">
    <location>
        <begin position="1"/>
        <end position="35"/>
    </location>
</feature>
<evidence type="ECO:0000313" key="2">
    <source>
        <dbReference type="EMBL" id="KAK7434376.1"/>
    </source>
</evidence>
<evidence type="ECO:0000313" key="3">
    <source>
        <dbReference type="Proteomes" id="UP001498398"/>
    </source>
</evidence>
<protein>
    <recommendedName>
        <fullName evidence="4">C2H2-type domain-containing protein</fullName>
    </recommendedName>
</protein>
<feature type="compositionally biased region" description="Polar residues" evidence="1">
    <location>
        <begin position="1"/>
        <end position="32"/>
    </location>
</feature>
<dbReference type="EMBL" id="JBANRG010000125">
    <property type="protein sequence ID" value="KAK7434376.1"/>
    <property type="molecule type" value="Genomic_DNA"/>
</dbReference>
<organism evidence="2 3">
    <name type="scientific">Marasmiellus scandens</name>
    <dbReference type="NCBI Taxonomy" id="2682957"/>
    <lineage>
        <taxon>Eukaryota</taxon>
        <taxon>Fungi</taxon>
        <taxon>Dikarya</taxon>
        <taxon>Basidiomycota</taxon>
        <taxon>Agaricomycotina</taxon>
        <taxon>Agaricomycetes</taxon>
        <taxon>Agaricomycetidae</taxon>
        <taxon>Agaricales</taxon>
        <taxon>Marasmiineae</taxon>
        <taxon>Omphalotaceae</taxon>
        <taxon>Marasmiellus</taxon>
    </lineage>
</organism>
<dbReference type="Proteomes" id="UP001498398">
    <property type="component" value="Unassembled WGS sequence"/>
</dbReference>
<feature type="compositionally biased region" description="Polar residues" evidence="1">
    <location>
        <begin position="340"/>
        <end position="350"/>
    </location>
</feature>
<feature type="compositionally biased region" description="Pro residues" evidence="1">
    <location>
        <begin position="551"/>
        <end position="571"/>
    </location>
</feature>
<evidence type="ECO:0000256" key="1">
    <source>
        <dbReference type="SAM" id="MobiDB-lite"/>
    </source>
</evidence>
<feature type="region of interest" description="Disordered" evidence="1">
    <location>
        <begin position="326"/>
        <end position="401"/>
    </location>
</feature>
<proteinExistence type="predicted"/>
<feature type="region of interest" description="Disordered" evidence="1">
    <location>
        <begin position="472"/>
        <end position="577"/>
    </location>
</feature>
<reference evidence="2 3" key="1">
    <citation type="submission" date="2024-01" db="EMBL/GenBank/DDBJ databases">
        <title>A draft genome for the cacao thread blight pathogen Marasmiellus scandens.</title>
        <authorList>
            <person name="Baruah I.K."/>
            <person name="Leung J."/>
            <person name="Bukari Y."/>
            <person name="Amoako-Attah I."/>
            <person name="Meinhardt L.W."/>
            <person name="Bailey B.A."/>
            <person name="Cohen S.P."/>
        </authorList>
    </citation>
    <scope>NUCLEOTIDE SEQUENCE [LARGE SCALE GENOMIC DNA]</scope>
    <source>
        <strain evidence="2 3">GH-19</strain>
    </source>
</reference>
<evidence type="ECO:0008006" key="4">
    <source>
        <dbReference type="Google" id="ProtNLM"/>
    </source>
</evidence>
<name>A0ABR1IJJ8_9AGAR</name>
<sequence length="699" mass="75474">MDPTPNSLDQLTASTATSIPDISAAPSSTEQDPSFIDSIELEETSLWATWNDLAGLYDRFFVPGNDQLDAFQGLPTPTPASFGDGAFAPSFEDASDQSTVVPEEFVSASSSEAGTSPSTWSVSTIVDASDESVTRSLQNDKLPHAATEQTSSFDAFLPSQATIGATLSSTDDVTSSESTIPPDWTVTAPAIANNITPFEFIVPPNWTANTLSADPPNFDWQSQDDGLSWNWSPSDSAQNPLGTYLPTPEQNPACASFPSQDHYEPAVFPQNGAINSESSGLSVHSMHQAQYPIADTTVDPRQAHVNSNFGAGQMLNVYQSHSNAPSYDNFHMHTPYRPDMSTNSLGTQDEPTTSQSFPSSSTQLAVYPPHNTQYTPTTGRKRTRSGDDDPQNFSKRPRPIIPIYDGDYMTNPSLPQANYPQRIAQLNSMSTPPLNFSLQNVGRNVVHPQLQHNGVASQQRLSYLNDSDFLTSYGHGPRNLHSQPQAVDVPRQPPPVEKKGANPGELKMQVPIQWSASKVLKSSSRRRTQESITPSSTTDETVASSSSSALAPPPSAPPPSAPSAPPAPPAPQAAAPIPAESNRPALWVGCRTANSATKCEWQIVSTDEDENGEPIIKYTSCNFDVSKITDAKEANKHLCSHIPPEGKVTCCWNGCNKSLERGSVKEHYASSHLKLNRRCTGCGLEAKRKPKDHVCLPRA</sequence>